<sequence>MLTKRDRVALPWTDTLARLEDERIMLERIAAGVPLAQVLEHVLHAIEAQSSVELRASIALVDEAGVCLLHGAAPSLPEAYNAAVDRAFIGPAVASWGAAAHTGCPVYVEDIASSPNWEPWRDLALAHGLRACWSTPIKAPDGRLLGVFSNYYSTVRSPSAHDIDAIALVTRSAALAIERHLTESALRQSNERWRGMFEGMQEALFLSEALRDEDGRIVDFRFLEVNPAFEQQTGMKEGDTLGHTLREMIPGVRGQIMDSFARVVETGEPARFEFTAPAPKEAWYEARVRKDGPDRIMTIFLDVTARKIAEAELWEGQHRKNVLSALGDRMRELHLQAAIEQAACEGLGQHLALGMVAVLDRASEDARPALSMCWNFGADRDCEPSLVLERLGDEYDAALDSGRTAYLQPFLAQAEGDVRPWAIVVPLRRWGRPGGAILVRPQAGSRLKHGDIAFIEDVAEHMCNAVERSQYARILEQRVEAAIAERDRIWRLSPELLAVVDRKGRFVSVNPAVRPILGWSPERFLTMSLPELIHPDDLAATLAAWTRGASDEPQQVVRHLENRVLKRDGGYCWMTWSMSSSQDNLYMTGRDDTDLKAQAEALRETENALRQSQKMEAVGRLTGGIAHDFNNMLQGVSGALYLIERKLAAGAPGQALRFVAVAMDSANRAAHLTQRLLTFSRRQPIDPKPFSVASALQSMADLFRRYTGERVRLAFDLESGLWTVCCDKNQFESAMLNLVINARDAMPEGGVLTIAARNAQADDPSLRLVTDLPPGAFVEVCVSDVGCGMEPDVLAHAFDPFYTTKPQGEGTGLGLSMIYGFAKQAGGVATLESAPDAGTKVRLYLPRYEGAMEQATAHQPPAEPVRGMMRQAVVVVVEDDANVRDMVHECLAERGLQVLTAADGQAGLELALSTRDIDLLVTDVGLPGMNGRQLADAARAAYPGLKVLLMTGYAGNAARGRDVLDPGIELIVKPFSLDVLGERVQRMLEAEGKPGPAP</sequence>
<dbReference type="OrthoDB" id="9146564at2"/>
<feature type="modified residue" description="4-aspartylphosphate" evidence="6">
    <location>
        <position position="923"/>
    </location>
</feature>
<accession>A0A446CGG6</accession>
<dbReference type="InterPro" id="IPR003018">
    <property type="entry name" value="GAF"/>
</dbReference>
<dbReference type="InterPro" id="IPR000014">
    <property type="entry name" value="PAS"/>
</dbReference>
<dbReference type="Gene3D" id="3.30.565.10">
    <property type="entry name" value="Histidine kinase-like ATPase, C-terminal domain"/>
    <property type="match status" value="1"/>
</dbReference>
<dbReference type="PANTHER" id="PTHR43065">
    <property type="entry name" value="SENSOR HISTIDINE KINASE"/>
    <property type="match status" value="1"/>
</dbReference>
<dbReference type="Proteomes" id="UP000289184">
    <property type="component" value="Unassembled WGS sequence"/>
</dbReference>
<dbReference type="PROSITE" id="PS50110">
    <property type="entry name" value="RESPONSE_REGULATORY"/>
    <property type="match status" value="1"/>
</dbReference>
<dbReference type="Pfam" id="PF00072">
    <property type="entry name" value="Response_reg"/>
    <property type="match status" value="1"/>
</dbReference>
<dbReference type="RefSeq" id="WP_129527981.1">
    <property type="nucleotide sequence ID" value="NZ_UFQB01000010.1"/>
</dbReference>
<dbReference type="PROSITE" id="PS50109">
    <property type="entry name" value="HIS_KIN"/>
    <property type="match status" value="1"/>
</dbReference>
<evidence type="ECO:0000259" key="8">
    <source>
        <dbReference type="PROSITE" id="PS50110"/>
    </source>
</evidence>
<keyword evidence="3 6" id="KW-0597">Phosphoprotein</keyword>
<dbReference type="SMART" id="SM00065">
    <property type="entry name" value="GAF"/>
    <property type="match status" value="1"/>
</dbReference>
<dbReference type="PANTHER" id="PTHR43065:SF42">
    <property type="entry name" value="TWO-COMPONENT SENSOR PPRA"/>
    <property type="match status" value="1"/>
</dbReference>
<keyword evidence="11" id="KW-1185">Reference proteome</keyword>
<dbReference type="InterPro" id="IPR003594">
    <property type="entry name" value="HATPase_dom"/>
</dbReference>
<dbReference type="SUPFAM" id="SSF55874">
    <property type="entry name" value="ATPase domain of HSP90 chaperone/DNA topoisomerase II/histidine kinase"/>
    <property type="match status" value="1"/>
</dbReference>
<dbReference type="InterPro" id="IPR013655">
    <property type="entry name" value="PAS_fold_3"/>
</dbReference>
<dbReference type="SMART" id="SM00387">
    <property type="entry name" value="HATPase_c"/>
    <property type="match status" value="1"/>
</dbReference>
<gene>
    <name evidence="10" type="primary">cckA</name>
    <name evidence="10" type="ORF">AGI3411_02798</name>
</gene>
<dbReference type="Gene3D" id="3.30.450.20">
    <property type="entry name" value="PAS domain"/>
    <property type="match status" value="2"/>
</dbReference>
<dbReference type="InterPro" id="IPR029016">
    <property type="entry name" value="GAF-like_dom_sf"/>
</dbReference>
<keyword evidence="4" id="KW-0808">Transferase</keyword>
<evidence type="ECO:0000256" key="2">
    <source>
        <dbReference type="ARBA" id="ARBA00012438"/>
    </source>
</evidence>
<comment type="catalytic activity">
    <reaction evidence="1">
        <text>ATP + protein L-histidine = ADP + protein N-phospho-L-histidine.</text>
        <dbReference type="EC" id="2.7.13.3"/>
    </reaction>
</comment>
<dbReference type="Pfam" id="PF08448">
    <property type="entry name" value="PAS_4"/>
    <property type="match status" value="1"/>
</dbReference>
<dbReference type="CDD" id="cd00130">
    <property type="entry name" value="PAS"/>
    <property type="match status" value="2"/>
</dbReference>
<dbReference type="Gene3D" id="3.40.50.2300">
    <property type="match status" value="1"/>
</dbReference>
<dbReference type="SMART" id="SM00388">
    <property type="entry name" value="HisKA"/>
    <property type="match status" value="1"/>
</dbReference>
<feature type="domain" description="PAS" evidence="9">
    <location>
        <begin position="497"/>
        <end position="537"/>
    </location>
</feature>
<evidence type="ECO:0000313" key="10">
    <source>
        <dbReference type="EMBL" id="SSW66918.1"/>
    </source>
</evidence>
<dbReference type="Gene3D" id="3.30.450.40">
    <property type="match status" value="1"/>
</dbReference>
<evidence type="ECO:0000256" key="1">
    <source>
        <dbReference type="ARBA" id="ARBA00000085"/>
    </source>
</evidence>
<dbReference type="SUPFAM" id="SSF55781">
    <property type="entry name" value="GAF domain-like"/>
    <property type="match status" value="1"/>
</dbReference>
<dbReference type="SUPFAM" id="SSF52172">
    <property type="entry name" value="CheY-like"/>
    <property type="match status" value="1"/>
</dbReference>
<dbReference type="Pfam" id="PF08447">
    <property type="entry name" value="PAS_3"/>
    <property type="match status" value="1"/>
</dbReference>
<feature type="domain" description="Histidine kinase" evidence="7">
    <location>
        <begin position="624"/>
        <end position="849"/>
    </location>
</feature>
<evidence type="ECO:0000256" key="6">
    <source>
        <dbReference type="PROSITE-ProRule" id="PRU00169"/>
    </source>
</evidence>
<dbReference type="InterPro" id="IPR001789">
    <property type="entry name" value="Sig_transdc_resp-reg_receiver"/>
</dbReference>
<dbReference type="Gene3D" id="1.10.287.130">
    <property type="match status" value="1"/>
</dbReference>
<dbReference type="SMART" id="SM00448">
    <property type="entry name" value="REC"/>
    <property type="match status" value="1"/>
</dbReference>
<dbReference type="InterPro" id="IPR005467">
    <property type="entry name" value="His_kinase_dom"/>
</dbReference>
<reference evidence="10 11" key="1">
    <citation type="submission" date="2018-07" db="EMBL/GenBank/DDBJ databases">
        <authorList>
            <person name="Peeters C."/>
        </authorList>
    </citation>
    <scope>NUCLEOTIDE SEQUENCE [LARGE SCALE GENOMIC DNA]</scope>
    <source>
        <strain evidence="10 11">LMG 3411</strain>
    </source>
</reference>
<dbReference type="NCBIfam" id="TIGR00229">
    <property type="entry name" value="sensory_box"/>
    <property type="match status" value="2"/>
</dbReference>
<dbReference type="InterPro" id="IPR011006">
    <property type="entry name" value="CheY-like_superfamily"/>
</dbReference>
<organism evidence="10 11">
    <name type="scientific">Achromobacter agilis</name>
    <dbReference type="NCBI Taxonomy" id="1353888"/>
    <lineage>
        <taxon>Bacteria</taxon>
        <taxon>Pseudomonadati</taxon>
        <taxon>Pseudomonadota</taxon>
        <taxon>Betaproteobacteria</taxon>
        <taxon>Burkholderiales</taxon>
        <taxon>Alcaligenaceae</taxon>
        <taxon>Achromobacter</taxon>
    </lineage>
</organism>
<dbReference type="PROSITE" id="PS50112">
    <property type="entry name" value="PAS"/>
    <property type="match status" value="1"/>
</dbReference>
<protein>
    <recommendedName>
        <fullName evidence="2">histidine kinase</fullName>
        <ecNumber evidence="2">2.7.13.3</ecNumber>
    </recommendedName>
</protein>
<dbReference type="EMBL" id="UFQB01000010">
    <property type="protein sequence ID" value="SSW66918.1"/>
    <property type="molecule type" value="Genomic_DNA"/>
</dbReference>
<dbReference type="Pfam" id="PF13185">
    <property type="entry name" value="GAF_2"/>
    <property type="match status" value="1"/>
</dbReference>
<feature type="domain" description="Response regulatory" evidence="8">
    <location>
        <begin position="873"/>
        <end position="988"/>
    </location>
</feature>
<evidence type="ECO:0000259" key="7">
    <source>
        <dbReference type="PROSITE" id="PS50109"/>
    </source>
</evidence>
<dbReference type="SUPFAM" id="SSF47384">
    <property type="entry name" value="Homodimeric domain of signal transducing histidine kinase"/>
    <property type="match status" value="1"/>
</dbReference>
<evidence type="ECO:0000256" key="4">
    <source>
        <dbReference type="ARBA" id="ARBA00022679"/>
    </source>
</evidence>
<dbReference type="InterPro" id="IPR004358">
    <property type="entry name" value="Sig_transdc_His_kin-like_C"/>
</dbReference>
<evidence type="ECO:0000256" key="5">
    <source>
        <dbReference type="ARBA" id="ARBA00022777"/>
    </source>
</evidence>
<dbReference type="AlphaFoldDB" id="A0A446CGG6"/>
<dbReference type="SMART" id="SM00091">
    <property type="entry name" value="PAS"/>
    <property type="match status" value="2"/>
</dbReference>
<dbReference type="SUPFAM" id="SSF55785">
    <property type="entry name" value="PYP-like sensor domain (PAS domain)"/>
    <property type="match status" value="2"/>
</dbReference>
<name>A0A446CGG6_9BURK</name>
<dbReference type="Pfam" id="PF02518">
    <property type="entry name" value="HATPase_c"/>
    <property type="match status" value="1"/>
</dbReference>
<dbReference type="PRINTS" id="PR00344">
    <property type="entry name" value="BCTRLSENSOR"/>
</dbReference>
<evidence type="ECO:0000259" key="9">
    <source>
        <dbReference type="PROSITE" id="PS50112"/>
    </source>
</evidence>
<evidence type="ECO:0000313" key="11">
    <source>
        <dbReference type="Proteomes" id="UP000289184"/>
    </source>
</evidence>
<evidence type="ECO:0000256" key="3">
    <source>
        <dbReference type="ARBA" id="ARBA00022553"/>
    </source>
</evidence>
<dbReference type="InterPro" id="IPR035965">
    <property type="entry name" value="PAS-like_dom_sf"/>
</dbReference>
<dbReference type="EC" id="2.7.13.3" evidence="2"/>
<dbReference type="InterPro" id="IPR003661">
    <property type="entry name" value="HisK_dim/P_dom"/>
</dbReference>
<dbReference type="InterPro" id="IPR036097">
    <property type="entry name" value="HisK_dim/P_sf"/>
</dbReference>
<dbReference type="GO" id="GO:0000155">
    <property type="term" value="F:phosphorelay sensor kinase activity"/>
    <property type="evidence" value="ECO:0007669"/>
    <property type="project" value="InterPro"/>
</dbReference>
<keyword evidence="5 10" id="KW-0418">Kinase</keyword>
<dbReference type="InterPro" id="IPR013656">
    <property type="entry name" value="PAS_4"/>
</dbReference>
<dbReference type="InterPro" id="IPR036890">
    <property type="entry name" value="HATPase_C_sf"/>
</dbReference>
<proteinExistence type="predicted"/>